<evidence type="ECO:0000313" key="4">
    <source>
        <dbReference type="Proteomes" id="UP000054928"/>
    </source>
</evidence>
<dbReference type="EMBL" id="CCYD01000109">
    <property type="protein sequence ID" value="CEG36132.1"/>
    <property type="molecule type" value="Genomic_DNA"/>
</dbReference>
<accession>A0A0P1A7J9</accession>
<evidence type="ECO:0000256" key="1">
    <source>
        <dbReference type="SAM" id="MobiDB-lite"/>
    </source>
</evidence>
<name>A0A0P1A7J9_PLAHL</name>
<dbReference type="Pfam" id="PF25597">
    <property type="entry name" value="SH3_retrovirus"/>
    <property type="match status" value="1"/>
</dbReference>
<dbReference type="AlphaFoldDB" id="A0A0P1A7J9"/>
<dbReference type="Proteomes" id="UP000054928">
    <property type="component" value="Unassembled WGS sequence"/>
</dbReference>
<evidence type="ECO:0000259" key="2">
    <source>
        <dbReference type="Pfam" id="PF25597"/>
    </source>
</evidence>
<dbReference type="GeneID" id="36395505"/>
<dbReference type="InterPro" id="IPR057670">
    <property type="entry name" value="SH3_retrovirus"/>
</dbReference>
<feature type="region of interest" description="Disordered" evidence="1">
    <location>
        <begin position="51"/>
        <end position="93"/>
    </location>
</feature>
<proteinExistence type="predicted"/>
<protein>
    <submittedName>
        <fullName evidence="3">TRANSPOSON TY4-H GAG POLYPROTEIN-RELATED</fullName>
    </submittedName>
</protein>
<evidence type="ECO:0000313" key="3">
    <source>
        <dbReference type="EMBL" id="CEG36132.1"/>
    </source>
</evidence>
<dbReference type="RefSeq" id="XP_024572501.1">
    <property type="nucleotide sequence ID" value="XM_024716423.1"/>
</dbReference>
<feature type="domain" description="Retroviral polymerase SH3-like" evidence="2">
    <location>
        <begin position="2"/>
        <end position="39"/>
    </location>
</feature>
<dbReference type="OrthoDB" id="165628at2759"/>
<keyword evidence="4" id="KW-1185">Reference proteome</keyword>
<feature type="compositionally biased region" description="Acidic residues" evidence="1">
    <location>
        <begin position="68"/>
        <end position="93"/>
    </location>
</feature>
<reference evidence="4" key="1">
    <citation type="submission" date="2014-09" db="EMBL/GenBank/DDBJ databases">
        <authorList>
            <person name="Sharma Rahul"/>
            <person name="Thines Marco"/>
        </authorList>
    </citation>
    <scope>NUCLEOTIDE SEQUENCE [LARGE SCALE GENOMIC DNA]</scope>
</reference>
<organism evidence="3 4">
    <name type="scientific">Plasmopara halstedii</name>
    <name type="common">Downy mildew of sunflower</name>
    <dbReference type="NCBI Taxonomy" id="4781"/>
    <lineage>
        <taxon>Eukaryota</taxon>
        <taxon>Sar</taxon>
        <taxon>Stramenopiles</taxon>
        <taxon>Oomycota</taxon>
        <taxon>Peronosporomycetes</taxon>
        <taxon>Peronosporales</taxon>
        <taxon>Peronosporaceae</taxon>
        <taxon>Plasmopara</taxon>
    </lineage>
</organism>
<sequence length="93" mass="10743">MILGYAEDTKGYRFYDLEKDKISVSRSVKLEEGIYETHSTKRVKLKHITMNSDESAVFGPTKHKQDQDEPTECEEEKEIPDDPMNEEESDTNG</sequence>